<evidence type="ECO:0008006" key="3">
    <source>
        <dbReference type="Google" id="ProtNLM"/>
    </source>
</evidence>
<dbReference type="HOGENOM" id="CLU_046301_0_0_1"/>
<evidence type="ECO:0000313" key="1">
    <source>
        <dbReference type="EMBL" id="KIO23708.1"/>
    </source>
</evidence>
<dbReference type="Proteomes" id="UP000054248">
    <property type="component" value="Unassembled WGS sequence"/>
</dbReference>
<dbReference type="InterPro" id="IPR029071">
    <property type="entry name" value="Ubiquitin-like_domsf"/>
</dbReference>
<dbReference type="AlphaFoldDB" id="A0A0C3KQM4"/>
<keyword evidence="2" id="KW-1185">Reference proteome</keyword>
<proteinExistence type="predicted"/>
<reference evidence="2" key="2">
    <citation type="submission" date="2015-01" db="EMBL/GenBank/DDBJ databases">
        <title>Evolutionary Origins and Diversification of the Mycorrhizal Mutualists.</title>
        <authorList>
            <consortium name="DOE Joint Genome Institute"/>
            <consortium name="Mycorrhizal Genomics Consortium"/>
            <person name="Kohler A."/>
            <person name="Kuo A."/>
            <person name="Nagy L.G."/>
            <person name="Floudas D."/>
            <person name="Copeland A."/>
            <person name="Barry K.W."/>
            <person name="Cichocki N."/>
            <person name="Veneault-Fourrey C."/>
            <person name="LaButti K."/>
            <person name="Lindquist E.A."/>
            <person name="Lipzen A."/>
            <person name="Lundell T."/>
            <person name="Morin E."/>
            <person name="Murat C."/>
            <person name="Riley R."/>
            <person name="Ohm R."/>
            <person name="Sun H."/>
            <person name="Tunlid A."/>
            <person name="Henrissat B."/>
            <person name="Grigoriev I.V."/>
            <person name="Hibbett D.S."/>
            <person name="Martin F."/>
        </authorList>
    </citation>
    <scope>NUCLEOTIDE SEQUENCE [LARGE SCALE GENOMIC DNA]</scope>
    <source>
        <strain evidence="2">MUT 4182</strain>
    </source>
</reference>
<reference evidence="1 2" key="1">
    <citation type="submission" date="2014-04" db="EMBL/GenBank/DDBJ databases">
        <authorList>
            <consortium name="DOE Joint Genome Institute"/>
            <person name="Kuo A."/>
            <person name="Girlanda M."/>
            <person name="Perotto S."/>
            <person name="Kohler A."/>
            <person name="Nagy L.G."/>
            <person name="Floudas D."/>
            <person name="Copeland A."/>
            <person name="Barry K.W."/>
            <person name="Cichocki N."/>
            <person name="Veneault-Fourrey C."/>
            <person name="LaButti K."/>
            <person name="Lindquist E.A."/>
            <person name="Lipzen A."/>
            <person name="Lundell T."/>
            <person name="Morin E."/>
            <person name="Murat C."/>
            <person name="Sun H."/>
            <person name="Tunlid A."/>
            <person name="Henrissat B."/>
            <person name="Grigoriev I.V."/>
            <person name="Hibbett D.S."/>
            <person name="Martin F."/>
            <person name="Nordberg H.P."/>
            <person name="Cantor M.N."/>
            <person name="Hua S.X."/>
        </authorList>
    </citation>
    <scope>NUCLEOTIDE SEQUENCE [LARGE SCALE GENOMIC DNA]</scope>
    <source>
        <strain evidence="1 2">MUT 4182</strain>
    </source>
</reference>
<accession>A0A0C3KQM4</accession>
<dbReference type="CDD" id="cd01763">
    <property type="entry name" value="Ubl_SUMO_like"/>
    <property type="match status" value="1"/>
</dbReference>
<dbReference type="SUPFAM" id="SSF54236">
    <property type="entry name" value="Ubiquitin-like"/>
    <property type="match status" value="1"/>
</dbReference>
<sequence length="497" mass="55991">MVRVFFPDINADRATFWATLKAAPDGTAADGVNVSKASWRRVINRITEIQVEDPSVGLEREQWVTVHINYPLSRKNPGGDVKTYKMNPEAPFDDLFQRFAGRYGLEGPGEFRFHYADRVLSSSDTPNSIGHPPQITLMIVALRAKVVVADPKASPVSYAQEVEEDPTFHPLSASKPGFIALEFTGMIDAHQGVFEVLPTEPLRSAVLGTFGLESDVEVWAGNKLVREDDTVLSLRLRSGDVLLAEPEGEGEECVVRKPVIYLFPPAMMKVKVQLGLPHRWAFNVLYPVVPTQRDKNSSTGERVEWEVEAEPNGTLVLNQAAAEVSYLFWEAKPQSATERPLERRLNFLEDGNECSPDDSVLLETNRVADYLDRSLKILGLHTEARTAFITFWLPCFVKHDYIALRFVPQPSYEKAAPLSIDPRPDVTTRVFMIFRGVPESDLSSWSEVVWRSREDPSFWADVVGVDRTKWNSDGLFRVLEWGGMEAPSSRYHSRRDL</sequence>
<dbReference type="OrthoDB" id="3173020at2759"/>
<name>A0A0C3KQM4_9AGAM</name>
<organism evidence="1 2">
    <name type="scientific">Tulasnella calospora MUT 4182</name>
    <dbReference type="NCBI Taxonomy" id="1051891"/>
    <lineage>
        <taxon>Eukaryota</taxon>
        <taxon>Fungi</taxon>
        <taxon>Dikarya</taxon>
        <taxon>Basidiomycota</taxon>
        <taxon>Agaricomycotina</taxon>
        <taxon>Agaricomycetes</taxon>
        <taxon>Cantharellales</taxon>
        <taxon>Tulasnellaceae</taxon>
        <taxon>Tulasnella</taxon>
    </lineage>
</organism>
<dbReference type="Gene3D" id="3.10.20.90">
    <property type="entry name" value="Phosphatidylinositol 3-kinase Catalytic Subunit, Chain A, domain 1"/>
    <property type="match status" value="1"/>
</dbReference>
<gene>
    <name evidence="1" type="ORF">M407DRAFT_26838</name>
</gene>
<dbReference type="EMBL" id="KN823078">
    <property type="protein sequence ID" value="KIO23708.1"/>
    <property type="molecule type" value="Genomic_DNA"/>
</dbReference>
<protein>
    <recommendedName>
        <fullName evidence="3">Ubiquitin-like domain-containing protein</fullName>
    </recommendedName>
</protein>
<evidence type="ECO:0000313" key="2">
    <source>
        <dbReference type="Proteomes" id="UP000054248"/>
    </source>
</evidence>